<dbReference type="Proteomes" id="UP001595765">
    <property type="component" value="Unassembled WGS sequence"/>
</dbReference>
<proteinExistence type="predicted"/>
<reference evidence="3" key="1">
    <citation type="journal article" date="2019" name="Int. J. Syst. Evol. Microbiol.">
        <title>The Global Catalogue of Microorganisms (GCM) 10K type strain sequencing project: providing services to taxonomists for standard genome sequencing and annotation.</title>
        <authorList>
            <consortium name="The Broad Institute Genomics Platform"/>
            <consortium name="The Broad Institute Genome Sequencing Center for Infectious Disease"/>
            <person name="Wu L."/>
            <person name="Ma J."/>
        </authorList>
    </citation>
    <scope>NUCLEOTIDE SEQUENCE [LARGE SCALE GENOMIC DNA]</scope>
    <source>
        <strain evidence="3">CGMCC 4.7237</strain>
    </source>
</reference>
<protein>
    <submittedName>
        <fullName evidence="2">Alpha/beta fold hydrolase</fullName>
    </submittedName>
</protein>
<feature type="domain" description="AB hydrolase-1" evidence="1">
    <location>
        <begin position="4"/>
        <end position="238"/>
    </location>
</feature>
<organism evidence="2 3">
    <name type="scientific">Streptomyces polygonati</name>
    <dbReference type="NCBI Taxonomy" id="1617087"/>
    <lineage>
        <taxon>Bacteria</taxon>
        <taxon>Bacillati</taxon>
        <taxon>Actinomycetota</taxon>
        <taxon>Actinomycetes</taxon>
        <taxon>Kitasatosporales</taxon>
        <taxon>Streptomycetaceae</taxon>
        <taxon>Streptomyces</taxon>
    </lineage>
</organism>
<keyword evidence="2" id="KW-0378">Hydrolase</keyword>
<gene>
    <name evidence="2" type="ORF">ACFO3J_31520</name>
</gene>
<dbReference type="InterPro" id="IPR029058">
    <property type="entry name" value="AB_hydrolase_fold"/>
</dbReference>
<dbReference type="RefSeq" id="WP_386436804.1">
    <property type="nucleotide sequence ID" value="NZ_JBHSBB010000030.1"/>
</dbReference>
<name>A0ABV8HVE7_9ACTN</name>
<dbReference type="Pfam" id="PF12697">
    <property type="entry name" value="Abhydrolase_6"/>
    <property type="match status" value="1"/>
</dbReference>
<dbReference type="GO" id="GO:0016787">
    <property type="term" value="F:hydrolase activity"/>
    <property type="evidence" value="ECO:0007669"/>
    <property type="project" value="UniProtKB-KW"/>
</dbReference>
<evidence type="ECO:0000313" key="2">
    <source>
        <dbReference type="EMBL" id="MFC4035960.1"/>
    </source>
</evidence>
<dbReference type="EMBL" id="JBHSBB010000030">
    <property type="protein sequence ID" value="MFC4035960.1"/>
    <property type="molecule type" value="Genomic_DNA"/>
</dbReference>
<sequence length="250" mass="26816">MPAVFVHGVPATGRIWDSVRALLPVESVALTLPGMGAPRPAGFSGTKDAYVQWLSQALDGIEGPIDLVGQDWGSLLALRVASTTDRLRSWTVDVANSYDPTYAWHYAAHIWQTPGEGEAWWAASRASTPGSPGSTAGRLQRMGVPRDQALLLGAADNETTAASILDLYRSAVPNLHAFWGAELPRAARTPGLVVVPCADPFNDEAASRRTAERTGARTVTLDGLGHVWMTQDPRTTADTLTDFWQSLDPS</sequence>
<accession>A0ABV8HVE7</accession>
<dbReference type="InterPro" id="IPR000073">
    <property type="entry name" value="AB_hydrolase_1"/>
</dbReference>
<dbReference type="Gene3D" id="3.40.50.1820">
    <property type="entry name" value="alpha/beta hydrolase"/>
    <property type="match status" value="1"/>
</dbReference>
<evidence type="ECO:0000313" key="3">
    <source>
        <dbReference type="Proteomes" id="UP001595765"/>
    </source>
</evidence>
<keyword evidence="3" id="KW-1185">Reference proteome</keyword>
<dbReference type="SUPFAM" id="SSF53474">
    <property type="entry name" value="alpha/beta-Hydrolases"/>
    <property type="match status" value="1"/>
</dbReference>
<comment type="caution">
    <text evidence="2">The sequence shown here is derived from an EMBL/GenBank/DDBJ whole genome shotgun (WGS) entry which is preliminary data.</text>
</comment>
<evidence type="ECO:0000259" key="1">
    <source>
        <dbReference type="Pfam" id="PF12697"/>
    </source>
</evidence>